<reference evidence="3" key="1">
    <citation type="submission" date="2017-02" db="UniProtKB">
        <authorList>
            <consortium name="WormBaseParasite"/>
        </authorList>
    </citation>
    <scope>IDENTIFICATION</scope>
</reference>
<protein>
    <submittedName>
        <fullName evidence="3">TPR_REGION domain-containing protein</fullName>
    </submittedName>
</protein>
<proteinExistence type="predicted"/>
<evidence type="ECO:0000313" key="1">
    <source>
        <dbReference type="EMBL" id="VDK26993.1"/>
    </source>
</evidence>
<dbReference type="EMBL" id="UYRR01013900">
    <property type="protein sequence ID" value="VDK26993.1"/>
    <property type="molecule type" value="Genomic_DNA"/>
</dbReference>
<sequence length="138" mass="15321">MLQCLNKAFKLDPTNPQLHVAAAKYLHFYANAHFEGTVGELAHQLTDILFPDSKSASDLNAKFKSDHLNSLPHRLAVAEVNILLDAKSADLTKNWLLKSLDDDKLHGVTLKTAEQLYNGILYGKFGVWTADEVSARMS</sequence>
<evidence type="ECO:0000313" key="3">
    <source>
        <dbReference type="WBParaSite" id="ASIM_0000663401-mRNA-1"/>
    </source>
</evidence>
<dbReference type="AlphaFoldDB" id="A0A0M3JG79"/>
<evidence type="ECO:0000313" key="2">
    <source>
        <dbReference type="Proteomes" id="UP000267096"/>
    </source>
</evidence>
<dbReference type="WBParaSite" id="ASIM_0000663401-mRNA-1">
    <property type="protein sequence ID" value="ASIM_0000663401-mRNA-1"/>
    <property type="gene ID" value="ASIM_0000663401"/>
</dbReference>
<gene>
    <name evidence="1" type="ORF">ASIM_LOCUS6415</name>
</gene>
<keyword evidence="2" id="KW-1185">Reference proteome</keyword>
<dbReference type="Proteomes" id="UP000267096">
    <property type="component" value="Unassembled WGS sequence"/>
</dbReference>
<dbReference type="OrthoDB" id="10263032at2759"/>
<accession>A0A0M3JG79</accession>
<name>A0A0M3JG79_ANISI</name>
<reference evidence="1 2" key="2">
    <citation type="submission" date="2018-11" db="EMBL/GenBank/DDBJ databases">
        <authorList>
            <consortium name="Pathogen Informatics"/>
        </authorList>
    </citation>
    <scope>NUCLEOTIDE SEQUENCE [LARGE SCALE GENOMIC DNA]</scope>
</reference>
<organism evidence="3">
    <name type="scientific">Anisakis simplex</name>
    <name type="common">Herring worm</name>
    <dbReference type="NCBI Taxonomy" id="6269"/>
    <lineage>
        <taxon>Eukaryota</taxon>
        <taxon>Metazoa</taxon>
        <taxon>Ecdysozoa</taxon>
        <taxon>Nematoda</taxon>
        <taxon>Chromadorea</taxon>
        <taxon>Rhabditida</taxon>
        <taxon>Spirurina</taxon>
        <taxon>Ascaridomorpha</taxon>
        <taxon>Ascaridoidea</taxon>
        <taxon>Anisakidae</taxon>
        <taxon>Anisakis</taxon>
        <taxon>Anisakis simplex complex</taxon>
    </lineage>
</organism>